<evidence type="ECO:0000256" key="1">
    <source>
        <dbReference type="SAM" id="MobiDB-lite"/>
    </source>
</evidence>
<feature type="non-terminal residue" evidence="2">
    <location>
        <position position="211"/>
    </location>
</feature>
<reference evidence="2" key="1">
    <citation type="submission" date="2021-06" db="EMBL/GenBank/DDBJ databases">
        <authorList>
            <person name="Kallberg Y."/>
            <person name="Tangrot J."/>
            <person name="Rosling A."/>
        </authorList>
    </citation>
    <scope>NUCLEOTIDE SEQUENCE</scope>
    <source>
        <strain evidence="2">FL130A</strain>
    </source>
</reference>
<evidence type="ECO:0000313" key="3">
    <source>
        <dbReference type="Proteomes" id="UP000789508"/>
    </source>
</evidence>
<proteinExistence type="predicted"/>
<sequence>MTYGRAPKWSNKLVVKHALIHTFDGLKPDLCVFIEEIVIVTSLSQDCTNASEMKKERVVRLANQSRNPSEPSFSRNGSRSSGRTRESSNKRAKDRERHCENEDTHPLRHINKPSWLVTISNSSLPFYKAKIVYLKRHFGSYHFERITQGDEEWCVYFASESQARRFFKENIKKRVFDCEIHLNLYHQNKKLDDSSSSSHHSREKQSKSSIS</sequence>
<dbReference type="EMBL" id="CAJVPS010003422">
    <property type="protein sequence ID" value="CAG8588486.1"/>
    <property type="molecule type" value="Genomic_DNA"/>
</dbReference>
<feature type="region of interest" description="Disordered" evidence="1">
    <location>
        <begin position="60"/>
        <end position="105"/>
    </location>
</feature>
<feature type="region of interest" description="Disordered" evidence="1">
    <location>
        <begin position="191"/>
        <end position="211"/>
    </location>
</feature>
<evidence type="ECO:0000313" key="2">
    <source>
        <dbReference type="EMBL" id="CAG8588486.1"/>
    </source>
</evidence>
<keyword evidence="3" id="KW-1185">Reference proteome</keyword>
<dbReference type="Proteomes" id="UP000789508">
    <property type="component" value="Unassembled WGS sequence"/>
</dbReference>
<name>A0A9N9GAH9_9GLOM</name>
<feature type="compositionally biased region" description="Low complexity" evidence="1">
    <location>
        <begin position="69"/>
        <end position="81"/>
    </location>
</feature>
<protein>
    <submittedName>
        <fullName evidence="2">11362_t:CDS:1</fullName>
    </submittedName>
</protein>
<organism evidence="2 3">
    <name type="scientific">Ambispora leptoticha</name>
    <dbReference type="NCBI Taxonomy" id="144679"/>
    <lineage>
        <taxon>Eukaryota</taxon>
        <taxon>Fungi</taxon>
        <taxon>Fungi incertae sedis</taxon>
        <taxon>Mucoromycota</taxon>
        <taxon>Glomeromycotina</taxon>
        <taxon>Glomeromycetes</taxon>
        <taxon>Archaeosporales</taxon>
        <taxon>Ambisporaceae</taxon>
        <taxon>Ambispora</taxon>
    </lineage>
</organism>
<gene>
    <name evidence="2" type="ORF">ALEPTO_LOCUS7588</name>
</gene>
<accession>A0A9N9GAH9</accession>
<dbReference type="AlphaFoldDB" id="A0A9N9GAH9"/>
<dbReference type="OrthoDB" id="308383at2759"/>
<comment type="caution">
    <text evidence="2">The sequence shown here is derived from an EMBL/GenBank/DDBJ whole genome shotgun (WGS) entry which is preliminary data.</text>
</comment>
<feature type="compositionally biased region" description="Basic and acidic residues" evidence="1">
    <location>
        <begin position="83"/>
        <end position="105"/>
    </location>
</feature>